<accession>A0A5B7GJM3</accession>
<protein>
    <recommendedName>
        <fullName evidence="7">Reverse transcriptase RNase H-like domain-containing protein</fullName>
    </recommendedName>
</protein>
<keyword evidence="3" id="KW-0540">Nuclease</keyword>
<sequence length="168" mass="19118">MPEEVGYASVEGEILVVALCLHKAHLFLLRYPNFFIITDHHPLVKLLGNRELKDVANPRLFALKEKTLQYKYQIKYLEGKCNSVADFWLRYLMLCAPLNVRDKEQSNDVEVNMVAATVAVFDSNDHIVLDSTKVMQAAAKDQDYQLLIAKVTAGDLHPHQAQEVTYLC</sequence>
<feature type="domain" description="Reverse transcriptase RNase H-like" evidence="7">
    <location>
        <begin position="3"/>
        <end position="60"/>
    </location>
</feature>
<evidence type="ECO:0000256" key="3">
    <source>
        <dbReference type="ARBA" id="ARBA00022722"/>
    </source>
</evidence>
<reference evidence="8 9" key="1">
    <citation type="submission" date="2019-05" db="EMBL/GenBank/DDBJ databases">
        <title>Another draft genome of Portunus trituberculatus and its Hox gene families provides insights of decapod evolution.</title>
        <authorList>
            <person name="Jeong J.-H."/>
            <person name="Song I."/>
            <person name="Kim S."/>
            <person name="Choi T."/>
            <person name="Kim D."/>
            <person name="Ryu S."/>
            <person name="Kim W."/>
        </authorList>
    </citation>
    <scope>NUCLEOTIDE SEQUENCE [LARGE SCALE GENOMIC DNA]</scope>
    <source>
        <tissue evidence="8">Muscle</tissue>
    </source>
</reference>
<dbReference type="InterPro" id="IPR041373">
    <property type="entry name" value="RT_RNaseH"/>
</dbReference>
<keyword evidence="2" id="KW-0548">Nucleotidyltransferase</keyword>
<organism evidence="8 9">
    <name type="scientific">Portunus trituberculatus</name>
    <name type="common">Swimming crab</name>
    <name type="synonym">Neptunus trituberculatus</name>
    <dbReference type="NCBI Taxonomy" id="210409"/>
    <lineage>
        <taxon>Eukaryota</taxon>
        <taxon>Metazoa</taxon>
        <taxon>Ecdysozoa</taxon>
        <taxon>Arthropoda</taxon>
        <taxon>Crustacea</taxon>
        <taxon>Multicrustacea</taxon>
        <taxon>Malacostraca</taxon>
        <taxon>Eumalacostraca</taxon>
        <taxon>Eucarida</taxon>
        <taxon>Decapoda</taxon>
        <taxon>Pleocyemata</taxon>
        <taxon>Brachyura</taxon>
        <taxon>Eubrachyura</taxon>
        <taxon>Portunoidea</taxon>
        <taxon>Portunidae</taxon>
        <taxon>Portuninae</taxon>
        <taxon>Portunus</taxon>
    </lineage>
</organism>
<keyword evidence="9" id="KW-1185">Reference proteome</keyword>
<keyword evidence="1" id="KW-0808">Transferase</keyword>
<evidence type="ECO:0000256" key="4">
    <source>
        <dbReference type="ARBA" id="ARBA00022759"/>
    </source>
</evidence>
<evidence type="ECO:0000256" key="5">
    <source>
        <dbReference type="ARBA" id="ARBA00022801"/>
    </source>
</evidence>
<gene>
    <name evidence="8" type="ORF">E2C01_053198</name>
</gene>
<dbReference type="OrthoDB" id="1434039at2759"/>
<evidence type="ECO:0000313" key="9">
    <source>
        <dbReference type="Proteomes" id="UP000324222"/>
    </source>
</evidence>
<comment type="caution">
    <text evidence="8">The sequence shown here is derived from an EMBL/GenBank/DDBJ whole genome shotgun (WGS) entry which is preliminary data.</text>
</comment>
<dbReference type="GO" id="GO:0003964">
    <property type="term" value="F:RNA-directed DNA polymerase activity"/>
    <property type="evidence" value="ECO:0007669"/>
    <property type="project" value="UniProtKB-KW"/>
</dbReference>
<evidence type="ECO:0000256" key="2">
    <source>
        <dbReference type="ARBA" id="ARBA00022695"/>
    </source>
</evidence>
<dbReference type="EMBL" id="VSRR010016335">
    <property type="protein sequence ID" value="MPC59182.1"/>
    <property type="molecule type" value="Genomic_DNA"/>
</dbReference>
<name>A0A5B7GJM3_PORTR</name>
<proteinExistence type="predicted"/>
<dbReference type="AlphaFoldDB" id="A0A5B7GJM3"/>
<dbReference type="Pfam" id="PF17917">
    <property type="entry name" value="RT_RNaseH"/>
    <property type="match status" value="1"/>
</dbReference>
<keyword evidence="4" id="KW-0255">Endonuclease</keyword>
<dbReference type="GO" id="GO:0016787">
    <property type="term" value="F:hydrolase activity"/>
    <property type="evidence" value="ECO:0007669"/>
    <property type="project" value="UniProtKB-KW"/>
</dbReference>
<evidence type="ECO:0000256" key="1">
    <source>
        <dbReference type="ARBA" id="ARBA00022679"/>
    </source>
</evidence>
<keyword evidence="5" id="KW-0378">Hydrolase</keyword>
<evidence type="ECO:0000256" key="6">
    <source>
        <dbReference type="ARBA" id="ARBA00022918"/>
    </source>
</evidence>
<keyword evidence="6" id="KW-0695">RNA-directed DNA polymerase</keyword>
<dbReference type="Proteomes" id="UP000324222">
    <property type="component" value="Unassembled WGS sequence"/>
</dbReference>
<dbReference type="GO" id="GO:0004519">
    <property type="term" value="F:endonuclease activity"/>
    <property type="evidence" value="ECO:0007669"/>
    <property type="project" value="UniProtKB-KW"/>
</dbReference>
<evidence type="ECO:0000313" key="8">
    <source>
        <dbReference type="EMBL" id="MPC59182.1"/>
    </source>
</evidence>
<evidence type="ECO:0000259" key="7">
    <source>
        <dbReference type="Pfam" id="PF17917"/>
    </source>
</evidence>